<proteinExistence type="inferred from homology"/>
<dbReference type="InterPro" id="IPR036291">
    <property type="entry name" value="NAD(P)-bd_dom_sf"/>
</dbReference>
<dbReference type="Pfam" id="PF00106">
    <property type="entry name" value="adh_short"/>
    <property type="match status" value="1"/>
</dbReference>
<evidence type="ECO:0000256" key="3">
    <source>
        <dbReference type="RuleBase" id="RU000363"/>
    </source>
</evidence>
<gene>
    <name evidence="5" type="ORF">FRZ44_41280</name>
</gene>
<dbReference type="SUPFAM" id="SSF51735">
    <property type="entry name" value="NAD(P)-binding Rossmann-fold domains"/>
    <property type="match status" value="1"/>
</dbReference>
<feature type="domain" description="Ketoreductase" evidence="4">
    <location>
        <begin position="7"/>
        <end position="188"/>
    </location>
</feature>
<dbReference type="PROSITE" id="PS00061">
    <property type="entry name" value="ADH_SHORT"/>
    <property type="match status" value="1"/>
</dbReference>
<dbReference type="KEGG" id="htq:FRZ44_41280"/>
<dbReference type="CDD" id="cd05233">
    <property type="entry name" value="SDR_c"/>
    <property type="match status" value="1"/>
</dbReference>
<dbReference type="PANTHER" id="PTHR43669">
    <property type="entry name" value="5-KETO-D-GLUCONATE 5-REDUCTASE"/>
    <property type="match status" value="1"/>
</dbReference>
<dbReference type="RefSeq" id="WP_151178938.1">
    <property type="nucleotide sequence ID" value="NZ_CP042906.1"/>
</dbReference>
<dbReference type="SMART" id="SM00822">
    <property type="entry name" value="PKS_KR"/>
    <property type="match status" value="1"/>
</dbReference>
<accession>A0A5J6MNQ8</accession>
<dbReference type="Gene3D" id="3.40.50.720">
    <property type="entry name" value="NAD(P)-binding Rossmann-like Domain"/>
    <property type="match status" value="1"/>
</dbReference>
<dbReference type="OrthoDB" id="9781689at2"/>
<dbReference type="Proteomes" id="UP000326202">
    <property type="component" value="Chromosome"/>
</dbReference>
<dbReference type="AlphaFoldDB" id="A0A5J6MNQ8"/>
<protein>
    <submittedName>
        <fullName evidence="5">Oxidoreductase</fullName>
    </submittedName>
</protein>
<dbReference type="InterPro" id="IPR057326">
    <property type="entry name" value="KR_dom"/>
</dbReference>
<keyword evidence="2" id="KW-0560">Oxidoreductase</keyword>
<keyword evidence="6" id="KW-1185">Reference proteome</keyword>
<comment type="similarity">
    <text evidence="1 3">Belongs to the short-chain dehydrogenases/reductases (SDR) family.</text>
</comment>
<reference evidence="5 6" key="1">
    <citation type="submission" date="2019-08" db="EMBL/GenBank/DDBJ databases">
        <title>Hyperibacter terrae gen. nov., sp. nov. and Hyperibacter viscosus sp. nov., two new members in the family Rhodospirillaceae isolated from the rhizosphere of Hypericum perforatum.</title>
        <authorList>
            <person name="Noviana Z."/>
        </authorList>
    </citation>
    <scope>NUCLEOTIDE SEQUENCE [LARGE SCALE GENOMIC DNA]</scope>
    <source>
        <strain evidence="5 6">R5913</strain>
    </source>
</reference>
<dbReference type="PRINTS" id="PR00081">
    <property type="entry name" value="GDHRDH"/>
</dbReference>
<evidence type="ECO:0000256" key="1">
    <source>
        <dbReference type="ARBA" id="ARBA00006484"/>
    </source>
</evidence>
<name>A0A5J6MNQ8_9PROT</name>
<evidence type="ECO:0000313" key="5">
    <source>
        <dbReference type="EMBL" id="QEX18817.1"/>
    </source>
</evidence>
<dbReference type="InterPro" id="IPR002347">
    <property type="entry name" value="SDR_fam"/>
</dbReference>
<organism evidence="5 6">
    <name type="scientific">Hypericibacter terrae</name>
    <dbReference type="NCBI Taxonomy" id="2602015"/>
    <lineage>
        <taxon>Bacteria</taxon>
        <taxon>Pseudomonadati</taxon>
        <taxon>Pseudomonadota</taxon>
        <taxon>Alphaproteobacteria</taxon>
        <taxon>Rhodospirillales</taxon>
        <taxon>Dongiaceae</taxon>
        <taxon>Hypericibacter</taxon>
    </lineage>
</organism>
<dbReference type="GO" id="GO:0016491">
    <property type="term" value="F:oxidoreductase activity"/>
    <property type="evidence" value="ECO:0007669"/>
    <property type="project" value="UniProtKB-KW"/>
</dbReference>
<evidence type="ECO:0000313" key="6">
    <source>
        <dbReference type="Proteomes" id="UP000326202"/>
    </source>
</evidence>
<dbReference type="EMBL" id="CP042906">
    <property type="protein sequence ID" value="QEX18817.1"/>
    <property type="molecule type" value="Genomic_DNA"/>
</dbReference>
<dbReference type="InterPro" id="IPR020904">
    <property type="entry name" value="Sc_DH/Rdtase_CS"/>
</dbReference>
<sequence>MGQLDHRVAIVTGASTGIGLAIAKAFAAEGAKVVLAARSRDKLQAAADAIRANGGEALAITTDISKENQVGILFSRTVEAYGKVDILVNNAGVAAPETVENLSLEDWQRVMDVNVTGAFLCSREAFRLMKPQGGGRIINIGSVSAKAPRHKSAAYTTSKFALEGLTRSLGLDGRSYGIAVSVLQPGNTDTPIWLGAEEKARKEGWMAAEDVARVAVLIASLPPDVNLYESVILPVTMPFLGRG</sequence>
<dbReference type="FunFam" id="3.40.50.720:FF:000084">
    <property type="entry name" value="Short-chain dehydrogenase reductase"/>
    <property type="match status" value="1"/>
</dbReference>
<evidence type="ECO:0000259" key="4">
    <source>
        <dbReference type="SMART" id="SM00822"/>
    </source>
</evidence>
<evidence type="ECO:0000256" key="2">
    <source>
        <dbReference type="ARBA" id="ARBA00023002"/>
    </source>
</evidence>
<dbReference type="PRINTS" id="PR00080">
    <property type="entry name" value="SDRFAMILY"/>
</dbReference>
<dbReference type="PANTHER" id="PTHR43669:SF3">
    <property type="entry name" value="ALCOHOL DEHYDROGENASE, PUTATIVE (AFU_ORTHOLOGUE AFUA_3G03445)-RELATED"/>
    <property type="match status" value="1"/>
</dbReference>